<keyword evidence="3" id="KW-1185">Reference proteome</keyword>
<feature type="region of interest" description="Disordered" evidence="1">
    <location>
        <begin position="44"/>
        <end position="65"/>
    </location>
</feature>
<organism evidence="2 3">
    <name type="scientific">Penicillium subrubescens</name>
    <dbReference type="NCBI Taxonomy" id="1316194"/>
    <lineage>
        <taxon>Eukaryota</taxon>
        <taxon>Fungi</taxon>
        <taxon>Dikarya</taxon>
        <taxon>Ascomycota</taxon>
        <taxon>Pezizomycotina</taxon>
        <taxon>Eurotiomycetes</taxon>
        <taxon>Eurotiomycetidae</taxon>
        <taxon>Eurotiales</taxon>
        <taxon>Aspergillaceae</taxon>
        <taxon>Penicillium</taxon>
    </lineage>
</organism>
<accession>A0A1Q5TLE7</accession>
<evidence type="ECO:0000256" key="1">
    <source>
        <dbReference type="SAM" id="MobiDB-lite"/>
    </source>
</evidence>
<reference evidence="2 3" key="1">
    <citation type="submission" date="2016-10" db="EMBL/GenBank/DDBJ databases">
        <title>Genome sequence of the ascomycete fungus Penicillium subrubescens.</title>
        <authorList>
            <person name="De Vries R.P."/>
            <person name="Peng M."/>
            <person name="Dilokpimol A."/>
            <person name="Hilden K."/>
            <person name="Makela M.R."/>
            <person name="Grigoriev I."/>
            <person name="Riley R."/>
            <person name="Granchi Z."/>
        </authorList>
    </citation>
    <scope>NUCLEOTIDE SEQUENCE [LARGE SCALE GENOMIC DNA]</scope>
    <source>
        <strain evidence="2 3">CBS 132785</strain>
    </source>
</reference>
<protein>
    <submittedName>
        <fullName evidence="2">Uncharacterized protein</fullName>
    </submittedName>
</protein>
<name>A0A1Q5TLE7_9EURO</name>
<dbReference type="Proteomes" id="UP000186955">
    <property type="component" value="Unassembled WGS sequence"/>
</dbReference>
<dbReference type="AlphaFoldDB" id="A0A1Q5TLE7"/>
<sequence length="141" mass="15643">MAVRTVTRRAGNFEYLYPQAQMDGCFSSRRMRKVDDDLVVDYRESSRKGRGNHEEIDPEGSHLKCEMNQGRSGTRVMVATCWDSRNGGHLVAAGGLLDHDGDFCPGRDSILDLCDGPYPGGHCLDRRFSGLSEPDSYGTQP</sequence>
<comment type="caution">
    <text evidence="2">The sequence shown here is derived from an EMBL/GenBank/DDBJ whole genome shotgun (WGS) entry which is preliminary data.</text>
</comment>
<dbReference type="EMBL" id="MNBE01000642">
    <property type="protein sequence ID" value="OKP01045.1"/>
    <property type="molecule type" value="Genomic_DNA"/>
</dbReference>
<evidence type="ECO:0000313" key="2">
    <source>
        <dbReference type="EMBL" id="OKP01045.1"/>
    </source>
</evidence>
<evidence type="ECO:0000313" key="3">
    <source>
        <dbReference type="Proteomes" id="UP000186955"/>
    </source>
</evidence>
<proteinExistence type="predicted"/>
<gene>
    <name evidence="2" type="ORF">PENSUB_7626</name>
</gene>